<dbReference type="Pfam" id="PF07883">
    <property type="entry name" value="Cupin_2"/>
    <property type="match status" value="1"/>
</dbReference>
<evidence type="ECO:0000313" key="5">
    <source>
        <dbReference type="EMBL" id="CAF4298237.1"/>
    </source>
</evidence>
<dbReference type="EMBL" id="CAJOBC010083208">
    <property type="protein sequence ID" value="CAF4298237.1"/>
    <property type="molecule type" value="Genomic_DNA"/>
</dbReference>
<dbReference type="Proteomes" id="UP000677228">
    <property type="component" value="Unassembled WGS sequence"/>
</dbReference>
<dbReference type="EMBL" id="CAJOBA010057875">
    <property type="protein sequence ID" value="CAF4303831.1"/>
    <property type="molecule type" value="Genomic_DNA"/>
</dbReference>
<evidence type="ECO:0000313" key="4">
    <source>
        <dbReference type="EMBL" id="CAF1516462.1"/>
    </source>
</evidence>
<dbReference type="Proteomes" id="UP000663829">
    <property type="component" value="Unassembled WGS sequence"/>
</dbReference>
<organism evidence="3 7">
    <name type="scientific">Didymodactylos carnosus</name>
    <dbReference type="NCBI Taxonomy" id="1234261"/>
    <lineage>
        <taxon>Eukaryota</taxon>
        <taxon>Metazoa</taxon>
        <taxon>Spiralia</taxon>
        <taxon>Gnathifera</taxon>
        <taxon>Rotifera</taxon>
        <taxon>Eurotatoria</taxon>
        <taxon>Bdelloidea</taxon>
        <taxon>Philodinida</taxon>
        <taxon>Philodinidae</taxon>
        <taxon>Didymodactylos</taxon>
    </lineage>
</organism>
<dbReference type="PANTHER" id="PTHR35848:SF6">
    <property type="entry name" value="CUPIN TYPE-2 DOMAIN-CONTAINING PROTEIN"/>
    <property type="match status" value="1"/>
</dbReference>
<dbReference type="Proteomes" id="UP000681722">
    <property type="component" value="Unassembled WGS sequence"/>
</dbReference>
<dbReference type="InterPro" id="IPR011051">
    <property type="entry name" value="RmlC_Cupin_sf"/>
</dbReference>
<accession>A0A815LJZ5</accession>
<dbReference type="Gene3D" id="2.60.120.10">
    <property type="entry name" value="Jelly Rolls"/>
    <property type="match status" value="1"/>
</dbReference>
<proteinExistence type="predicted"/>
<evidence type="ECO:0000256" key="1">
    <source>
        <dbReference type="ARBA" id="ARBA00022723"/>
    </source>
</evidence>
<keyword evidence="1" id="KW-0479">Metal-binding</keyword>
<dbReference type="AlphaFoldDB" id="A0A815LJZ5"/>
<dbReference type="InterPro" id="IPR014710">
    <property type="entry name" value="RmlC-like_jellyroll"/>
</dbReference>
<gene>
    <name evidence="3" type="ORF">GPM918_LOCUS33424</name>
    <name evidence="4" type="ORF">OVA965_LOCUS37604</name>
    <name evidence="5" type="ORF">SRO942_LOCUS34111</name>
    <name evidence="6" type="ORF">TMI583_LOCUS38698</name>
</gene>
<sequence length="170" mass="18918">MGIAEVPTGAVSPKRGHTHDAEEVYYFLSGKGTVNVDGVETDVGPGTSVWIPANAEHFCHNTGAEPLKLLQELSSYDWTNLLNQQPDVSTKVSAWTKKILKIADKIIPNKLVTVSSKDASWFNSELQAMLKRRDILYKKYSQPLHPSPHAYQAYLNSAKQFEEACNTTKK</sequence>
<reference evidence="3" key="1">
    <citation type="submission" date="2021-02" db="EMBL/GenBank/DDBJ databases">
        <authorList>
            <person name="Nowell W R."/>
        </authorList>
    </citation>
    <scope>NUCLEOTIDE SEQUENCE</scope>
</reference>
<evidence type="ECO:0000313" key="3">
    <source>
        <dbReference type="EMBL" id="CAF1407793.1"/>
    </source>
</evidence>
<evidence type="ECO:0000313" key="7">
    <source>
        <dbReference type="Proteomes" id="UP000663829"/>
    </source>
</evidence>
<keyword evidence="7" id="KW-1185">Reference proteome</keyword>
<dbReference type="GO" id="GO:0046872">
    <property type="term" value="F:metal ion binding"/>
    <property type="evidence" value="ECO:0007669"/>
    <property type="project" value="UniProtKB-KW"/>
</dbReference>
<dbReference type="PANTHER" id="PTHR35848">
    <property type="entry name" value="OXALATE-BINDING PROTEIN"/>
    <property type="match status" value="1"/>
</dbReference>
<name>A0A815LJZ5_9BILA</name>
<dbReference type="InterPro" id="IPR051610">
    <property type="entry name" value="GPI/OXD"/>
</dbReference>
<dbReference type="Proteomes" id="UP000682733">
    <property type="component" value="Unassembled WGS sequence"/>
</dbReference>
<protein>
    <recommendedName>
        <fullName evidence="2">Cupin type-2 domain-containing protein</fullName>
    </recommendedName>
</protein>
<evidence type="ECO:0000313" key="6">
    <source>
        <dbReference type="EMBL" id="CAF4303831.1"/>
    </source>
</evidence>
<feature type="domain" description="Cupin type-2" evidence="2">
    <location>
        <begin position="3"/>
        <end position="70"/>
    </location>
</feature>
<comment type="caution">
    <text evidence="3">The sequence shown here is derived from an EMBL/GenBank/DDBJ whole genome shotgun (WGS) entry which is preliminary data.</text>
</comment>
<evidence type="ECO:0000259" key="2">
    <source>
        <dbReference type="Pfam" id="PF07883"/>
    </source>
</evidence>
<dbReference type="EMBL" id="CAJNOQ010017782">
    <property type="protein sequence ID" value="CAF1407793.1"/>
    <property type="molecule type" value="Genomic_DNA"/>
</dbReference>
<feature type="non-terminal residue" evidence="3">
    <location>
        <position position="1"/>
    </location>
</feature>
<dbReference type="OrthoDB" id="445803at2759"/>
<dbReference type="EMBL" id="CAJNOK010035769">
    <property type="protein sequence ID" value="CAF1516462.1"/>
    <property type="molecule type" value="Genomic_DNA"/>
</dbReference>
<dbReference type="InterPro" id="IPR013096">
    <property type="entry name" value="Cupin_2"/>
</dbReference>
<dbReference type="SUPFAM" id="SSF51182">
    <property type="entry name" value="RmlC-like cupins"/>
    <property type="match status" value="1"/>
</dbReference>